<dbReference type="InterPro" id="IPR007712">
    <property type="entry name" value="RelE/ParE_toxin"/>
</dbReference>
<keyword evidence="3" id="KW-1185">Reference proteome</keyword>
<keyword evidence="1" id="KW-1277">Toxin-antitoxin system</keyword>
<dbReference type="Pfam" id="PF05016">
    <property type="entry name" value="ParE_toxin"/>
    <property type="match status" value="1"/>
</dbReference>
<dbReference type="Gene3D" id="3.30.2310.20">
    <property type="entry name" value="RelE-like"/>
    <property type="match status" value="1"/>
</dbReference>
<dbReference type="PANTHER" id="PTHR38813">
    <property type="match status" value="1"/>
</dbReference>
<dbReference type="EMBL" id="JAMGZJ010000058">
    <property type="protein sequence ID" value="MCU6667243.1"/>
    <property type="molecule type" value="Genomic_DNA"/>
</dbReference>
<dbReference type="InterPro" id="IPR052747">
    <property type="entry name" value="TA_system_RelE_toxin"/>
</dbReference>
<reference evidence="2" key="1">
    <citation type="submission" date="2022-05" db="EMBL/GenBank/DDBJ databases">
        <title>Description of a novel species of Leclercia; Leclercia tamurae and the Proposal for a Novel Genus Silvania gen. nov. Containing Two Novel Species Silvania hatchlandensis sp. nov. and Silvania confinis sp. nov. Isolated from the Rhizosphere of Oak.</title>
        <authorList>
            <person name="Maddock D.W."/>
            <person name="Brady C.L."/>
            <person name="Denman S."/>
            <person name="Arnold D."/>
        </authorList>
    </citation>
    <scope>NUCLEOTIDE SEQUENCE</scope>
    <source>
        <strain evidence="2">H4N4</strain>
    </source>
</reference>
<evidence type="ECO:0000313" key="2">
    <source>
        <dbReference type="EMBL" id="MCU6667243.1"/>
    </source>
</evidence>
<dbReference type="RefSeq" id="WP_271265883.1">
    <property type="nucleotide sequence ID" value="NZ_JAMGZJ010000058.1"/>
</dbReference>
<dbReference type="SUPFAM" id="SSF143011">
    <property type="entry name" value="RelE-like"/>
    <property type="match status" value="1"/>
</dbReference>
<comment type="caution">
    <text evidence="2">The sequence shown here is derived from an EMBL/GenBank/DDBJ whole genome shotgun (WGS) entry which is preliminary data.</text>
</comment>
<accession>A0A9J6QAF4</accession>
<dbReference type="Proteomes" id="UP001061282">
    <property type="component" value="Unassembled WGS sequence"/>
</dbReference>
<gene>
    <name evidence="2" type="ORF">M8013_00510</name>
</gene>
<protein>
    <submittedName>
        <fullName evidence="2">Type II toxin-antitoxin system RelE/ParE family toxin</fullName>
    </submittedName>
</protein>
<evidence type="ECO:0000313" key="3">
    <source>
        <dbReference type="Proteomes" id="UP001061282"/>
    </source>
</evidence>
<proteinExistence type="predicted"/>
<sequence>MKIVWSRTAKKAFAKIDSRYRQRIEAKLGQLNDRSAPRPDIKKISGPDNYFRLRVGNYRIIMTLRDEPHNDCYILSVTRRTSTTYLHEENMPYGCSDN</sequence>
<dbReference type="InterPro" id="IPR035093">
    <property type="entry name" value="RelE/ParE_toxin_dom_sf"/>
</dbReference>
<name>A0A9J6QAF4_9ENTR</name>
<dbReference type="AlphaFoldDB" id="A0A9J6QAF4"/>
<organism evidence="2 3">
    <name type="scientific">Silvania confinis</name>
    <dbReference type="NCBI Taxonomy" id="2926470"/>
    <lineage>
        <taxon>Bacteria</taxon>
        <taxon>Pseudomonadati</taxon>
        <taxon>Pseudomonadota</taxon>
        <taxon>Gammaproteobacteria</taxon>
        <taxon>Enterobacterales</taxon>
        <taxon>Enterobacteriaceae</taxon>
        <taxon>Silvania</taxon>
    </lineage>
</organism>
<dbReference type="PANTHER" id="PTHR38813:SF1">
    <property type="entry name" value="TOXIN RELE1-RELATED"/>
    <property type="match status" value="1"/>
</dbReference>
<evidence type="ECO:0000256" key="1">
    <source>
        <dbReference type="ARBA" id="ARBA00022649"/>
    </source>
</evidence>